<proteinExistence type="inferred from homology"/>
<evidence type="ECO:0000256" key="7">
    <source>
        <dbReference type="ARBA" id="ARBA00023136"/>
    </source>
</evidence>
<dbReference type="EMBL" id="FXUB01000001">
    <property type="protein sequence ID" value="SMP07555.1"/>
    <property type="molecule type" value="Genomic_DNA"/>
</dbReference>
<comment type="caution">
    <text evidence="11">The sequence shown here is derived from an EMBL/GenBank/DDBJ whole genome shotgun (WGS) entry which is preliminary data.</text>
</comment>
<keyword evidence="3" id="KW-0813">Transport</keyword>
<reference evidence="11 12" key="1">
    <citation type="submission" date="2017-05" db="EMBL/GenBank/DDBJ databases">
        <authorList>
            <person name="Varghese N."/>
            <person name="Submissions S."/>
        </authorList>
    </citation>
    <scope>NUCLEOTIDE SEQUENCE [LARGE SCALE GENOMIC DNA]</scope>
    <source>
        <strain evidence="11 12">DSM 15522</strain>
    </source>
</reference>
<organism evidence="11 12">
    <name type="scientific">Desulfurobacterium pacificum</name>
    <dbReference type="NCBI Taxonomy" id="240166"/>
    <lineage>
        <taxon>Bacteria</taxon>
        <taxon>Pseudomonadati</taxon>
        <taxon>Aquificota</taxon>
        <taxon>Aquificia</taxon>
        <taxon>Desulfurobacteriales</taxon>
        <taxon>Desulfurobacteriaceae</taxon>
        <taxon>Desulfurobacterium</taxon>
    </lineage>
</organism>
<dbReference type="Gene3D" id="1.20.120.610">
    <property type="entry name" value="lithium bound rotor ring of v- atpase"/>
    <property type="match status" value="1"/>
</dbReference>
<dbReference type="InterPro" id="IPR002379">
    <property type="entry name" value="ATPase_proteolipid_c-like_dom"/>
</dbReference>
<keyword evidence="12" id="KW-1185">Reference proteome</keyword>
<name>A0ABY1NE83_9BACT</name>
<evidence type="ECO:0000256" key="9">
    <source>
        <dbReference type="SAM" id="SignalP"/>
    </source>
</evidence>
<evidence type="ECO:0000256" key="1">
    <source>
        <dbReference type="ARBA" id="ARBA00004141"/>
    </source>
</evidence>
<dbReference type="Pfam" id="PF00137">
    <property type="entry name" value="ATP-synt_C"/>
    <property type="match status" value="1"/>
</dbReference>
<comment type="similarity">
    <text evidence="2">Belongs to the V-ATPase proteolipid subunit family.</text>
</comment>
<sequence>MKTALRFLFFLLFPAVAFAGDKAWGYMAAAVSVGLSTVAAGVAVGLVGSAAMGTMGEKPEMSGRALIFLGLAEGIAIYGLIVAILILGKL</sequence>
<dbReference type="InterPro" id="IPR035921">
    <property type="entry name" value="F/V-ATP_Csub_sf"/>
</dbReference>
<keyword evidence="6" id="KW-0406">Ion transport</keyword>
<dbReference type="RefSeq" id="WP_283399998.1">
    <property type="nucleotide sequence ID" value="NZ_FXUB01000001.1"/>
</dbReference>
<evidence type="ECO:0000256" key="6">
    <source>
        <dbReference type="ARBA" id="ARBA00023065"/>
    </source>
</evidence>
<evidence type="ECO:0000313" key="12">
    <source>
        <dbReference type="Proteomes" id="UP001157911"/>
    </source>
</evidence>
<feature type="transmembrane region" description="Helical" evidence="8">
    <location>
        <begin position="65"/>
        <end position="87"/>
    </location>
</feature>
<dbReference type="PRINTS" id="PR00122">
    <property type="entry name" value="VACATPASE"/>
</dbReference>
<evidence type="ECO:0000256" key="4">
    <source>
        <dbReference type="ARBA" id="ARBA00022692"/>
    </source>
</evidence>
<evidence type="ECO:0000313" key="11">
    <source>
        <dbReference type="EMBL" id="SMP07555.1"/>
    </source>
</evidence>
<evidence type="ECO:0000256" key="8">
    <source>
        <dbReference type="SAM" id="Phobius"/>
    </source>
</evidence>
<evidence type="ECO:0000256" key="2">
    <source>
        <dbReference type="ARBA" id="ARBA00007296"/>
    </source>
</evidence>
<keyword evidence="4 8" id="KW-0812">Transmembrane</keyword>
<evidence type="ECO:0000256" key="3">
    <source>
        <dbReference type="ARBA" id="ARBA00022448"/>
    </source>
</evidence>
<dbReference type="SUPFAM" id="SSF81333">
    <property type="entry name" value="F1F0 ATP synthase subunit C"/>
    <property type="match status" value="1"/>
</dbReference>
<feature type="domain" description="V-ATPase proteolipid subunit C-like" evidence="10">
    <location>
        <begin position="27"/>
        <end position="86"/>
    </location>
</feature>
<protein>
    <submittedName>
        <fullName evidence="11">V/A-type H+-transporting ATPase subunit K</fullName>
    </submittedName>
</protein>
<keyword evidence="9" id="KW-0732">Signal</keyword>
<dbReference type="CDD" id="cd18120">
    <property type="entry name" value="ATP-synt_Vo_Ao_c"/>
    <property type="match status" value="1"/>
</dbReference>
<accession>A0ABY1NE83</accession>
<gene>
    <name evidence="11" type="ORF">SAMN06265339_0493</name>
</gene>
<evidence type="ECO:0000256" key="5">
    <source>
        <dbReference type="ARBA" id="ARBA00022989"/>
    </source>
</evidence>
<dbReference type="InterPro" id="IPR000245">
    <property type="entry name" value="ATPase_proteolipid_csu"/>
</dbReference>
<keyword evidence="5 8" id="KW-1133">Transmembrane helix</keyword>
<feature type="signal peptide" evidence="9">
    <location>
        <begin position="1"/>
        <end position="19"/>
    </location>
</feature>
<keyword evidence="7 8" id="KW-0472">Membrane</keyword>
<feature type="chain" id="PRO_5045581680" evidence="9">
    <location>
        <begin position="20"/>
        <end position="90"/>
    </location>
</feature>
<feature type="transmembrane region" description="Helical" evidence="8">
    <location>
        <begin position="29"/>
        <end position="53"/>
    </location>
</feature>
<dbReference type="Proteomes" id="UP001157911">
    <property type="component" value="Unassembled WGS sequence"/>
</dbReference>
<comment type="subcellular location">
    <subcellularLocation>
        <location evidence="1">Membrane</location>
        <topology evidence="1">Multi-pass membrane protein</topology>
    </subcellularLocation>
</comment>
<evidence type="ECO:0000259" key="10">
    <source>
        <dbReference type="Pfam" id="PF00137"/>
    </source>
</evidence>